<dbReference type="Proteomes" id="UP000664169">
    <property type="component" value="Unassembled WGS sequence"/>
</dbReference>
<name>A0A8H3FYY5_9LECA</name>
<comment type="caution">
    <text evidence="1">The sequence shown here is derived from an EMBL/GenBank/DDBJ whole genome shotgun (WGS) entry which is preliminary data.</text>
</comment>
<sequence length="90" mass="9684">MGMDQVLSAIVNGLEAQNSGKKRAAAEALQAVEQLAESPWALDLVDDFLRACFSAFLLEIASVSQRELCGSTHLVEKLPGLIFLFGFTKG</sequence>
<organism evidence="1 2">
    <name type="scientific">Gomphillus americanus</name>
    <dbReference type="NCBI Taxonomy" id="1940652"/>
    <lineage>
        <taxon>Eukaryota</taxon>
        <taxon>Fungi</taxon>
        <taxon>Dikarya</taxon>
        <taxon>Ascomycota</taxon>
        <taxon>Pezizomycotina</taxon>
        <taxon>Lecanoromycetes</taxon>
        <taxon>OSLEUM clade</taxon>
        <taxon>Ostropomycetidae</taxon>
        <taxon>Ostropales</taxon>
        <taxon>Graphidaceae</taxon>
        <taxon>Gomphilloideae</taxon>
        <taxon>Gomphillus</taxon>
    </lineage>
</organism>
<reference evidence="1" key="1">
    <citation type="submission" date="2021-03" db="EMBL/GenBank/DDBJ databases">
        <authorList>
            <person name="Tagirdzhanova G."/>
        </authorList>
    </citation>
    <scope>NUCLEOTIDE SEQUENCE</scope>
</reference>
<gene>
    <name evidence="1" type="ORF">GOMPHAMPRED_006638</name>
</gene>
<protein>
    <submittedName>
        <fullName evidence="1">Uncharacterized protein</fullName>
    </submittedName>
</protein>
<dbReference type="AlphaFoldDB" id="A0A8H3FYY5"/>
<accession>A0A8H3FYY5</accession>
<dbReference type="EMBL" id="CAJPDQ010000046">
    <property type="protein sequence ID" value="CAF9932670.1"/>
    <property type="molecule type" value="Genomic_DNA"/>
</dbReference>
<proteinExistence type="predicted"/>
<evidence type="ECO:0000313" key="2">
    <source>
        <dbReference type="Proteomes" id="UP000664169"/>
    </source>
</evidence>
<keyword evidence="2" id="KW-1185">Reference proteome</keyword>
<evidence type="ECO:0000313" key="1">
    <source>
        <dbReference type="EMBL" id="CAF9932670.1"/>
    </source>
</evidence>